<protein>
    <submittedName>
        <fullName evidence="2">Uncharacterized protein</fullName>
    </submittedName>
</protein>
<keyword evidence="1" id="KW-1185">Reference proteome</keyword>
<name>A0A6J3ML38_9PEZI</name>
<dbReference type="Proteomes" id="UP000504637">
    <property type="component" value="Unplaced"/>
</dbReference>
<proteinExistence type="predicted"/>
<sequence>MLPQQRLFLQSNPRPFSNQADGYLSCSRIARVPVPRQGRHRFPSNSCCLSDQAPVITQLQKVSKQQITHRPPLTVRIAEQPRLRLRSDSRCCSDQAATSSSSLPHSVTVAATTTMLLVSHALLQQQSRIVAIPFQGSNDAAAIAGWPPTWISLAPHSPRPCKSEAVCACSCTHAGVWEKANTRSNYIMRDFCQTHRRDKDGWANRRVWRSGVSAGAVVGKRASREFEPGLCPHTSRTVSVIHITSR</sequence>
<dbReference type="RefSeq" id="XP_033464748.1">
    <property type="nucleotide sequence ID" value="XM_033599954.1"/>
</dbReference>
<reference evidence="2" key="3">
    <citation type="submission" date="2025-08" db="UniProtKB">
        <authorList>
            <consortium name="RefSeq"/>
        </authorList>
    </citation>
    <scope>IDENTIFICATION</scope>
    <source>
        <strain evidence="2">CBS 342.82</strain>
    </source>
</reference>
<gene>
    <name evidence="2" type="ORF">K489DRAFT_25073</name>
</gene>
<evidence type="ECO:0000313" key="2">
    <source>
        <dbReference type="RefSeq" id="XP_033464748.1"/>
    </source>
</evidence>
<reference evidence="2" key="1">
    <citation type="submission" date="2020-01" db="EMBL/GenBank/DDBJ databases">
        <authorList>
            <consortium name="DOE Joint Genome Institute"/>
            <person name="Haridas S."/>
            <person name="Albert R."/>
            <person name="Binder M."/>
            <person name="Bloem J."/>
            <person name="Labutti K."/>
            <person name="Salamov A."/>
            <person name="Andreopoulos B."/>
            <person name="Baker S.E."/>
            <person name="Barry K."/>
            <person name="Bills G."/>
            <person name="Bluhm B.H."/>
            <person name="Cannon C."/>
            <person name="Castanera R."/>
            <person name="Culley D.E."/>
            <person name="Daum C."/>
            <person name="Ezra D."/>
            <person name="Gonzalez J.B."/>
            <person name="Henrissat B."/>
            <person name="Kuo A."/>
            <person name="Liang C."/>
            <person name="Lipzen A."/>
            <person name="Lutzoni F."/>
            <person name="Magnuson J."/>
            <person name="Mondo S."/>
            <person name="Nolan M."/>
            <person name="Ohm R."/>
            <person name="Pangilinan J."/>
            <person name="Park H.-J."/>
            <person name="Ramirez L."/>
            <person name="Alfaro M."/>
            <person name="Sun H."/>
            <person name="Tritt A."/>
            <person name="Yoshinaga Y."/>
            <person name="Zwiers L.-H."/>
            <person name="Turgeon B.G."/>
            <person name="Goodwin S.B."/>
            <person name="Spatafora J.W."/>
            <person name="Crous P.W."/>
            <person name="Grigoriev I.V."/>
        </authorList>
    </citation>
    <scope>NUCLEOTIDE SEQUENCE</scope>
    <source>
        <strain evidence="2">CBS 342.82</strain>
    </source>
</reference>
<organism evidence="2">
    <name type="scientific">Dissoconium aciculare CBS 342.82</name>
    <dbReference type="NCBI Taxonomy" id="1314786"/>
    <lineage>
        <taxon>Eukaryota</taxon>
        <taxon>Fungi</taxon>
        <taxon>Dikarya</taxon>
        <taxon>Ascomycota</taxon>
        <taxon>Pezizomycotina</taxon>
        <taxon>Dothideomycetes</taxon>
        <taxon>Dothideomycetidae</taxon>
        <taxon>Mycosphaerellales</taxon>
        <taxon>Dissoconiaceae</taxon>
        <taxon>Dissoconium</taxon>
    </lineage>
</organism>
<reference evidence="2" key="2">
    <citation type="submission" date="2020-04" db="EMBL/GenBank/DDBJ databases">
        <authorList>
            <consortium name="NCBI Genome Project"/>
        </authorList>
    </citation>
    <scope>NUCLEOTIDE SEQUENCE</scope>
    <source>
        <strain evidence="2">CBS 342.82</strain>
    </source>
</reference>
<accession>A0A6J3ML38</accession>
<dbReference type="GeneID" id="54357753"/>
<dbReference type="AlphaFoldDB" id="A0A6J3ML38"/>
<evidence type="ECO:0000313" key="1">
    <source>
        <dbReference type="Proteomes" id="UP000504637"/>
    </source>
</evidence>